<evidence type="ECO:0000313" key="3">
    <source>
        <dbReference type="EMBL" id="KKG37585.1"/>
    </source>
</evidence>
<evidence type="ECO:0000313" key="5">
    <source>
        <dbReference type="EMBL" id="KKG43895.1"/>
    </source>
</evidence>
<evidence type="ECO:0000313" key="8">
    <source>
        <dbReference type="EMBL" id="KKH32396.1"/>
    </source>
</evidence>
<evidence type="ECO:0000313" key="4">
    <source>
        <dbReference type="EMBL" id="KKG40300.1"/>
    </source>
</evidence>
<comment type="caution">
    <text evidence="5">The sequence shown here is derived from an EMBL/GenBank/DDBJ whole genome shotgun (WGS) entry which is preliminary data.</text>
</comment>
<dbReference type="Proteomes" id="UP000034243">
    <property type="component" value="Unassembled WGS sequence"/>
</dbReference>
<dbReference type="Proteomes" id="UP000034195">
    <property type="component" value="Unassembled WGS sequence"/>
</dbReference>
<proteinExistence type="predicted"/>
<name>A0A0F8HGW8_METMZ</name>
<evidence type="ECO:0000256" key="1">
    <source>
        <dbReference type="SAM" id="MobiDB-lite"/>
    </source>
</evidence>
<evidence type="ECO:0000313" key="6">
    <source>
        <dbReference type="EMBL" id="KKG49029.1"/>
    </source>
</evidence>
<gene>
    <name evidence="3" type="ORF">DU35_08970</name>
    <name evidence="6" type="ORF">DU36_12525</name>
    <name evidence="7" type="ORF">DU38_07360</name>
    <name evidence="5" type="ORF">DU39_04700</name>
    <name evidence="4" type="ORF">DU41_10745</name>
    <name evidence="2" type="ORF">DU49_08115</name>
    <name evidence="8" type="ORF">DU60_03185</name>
</gene>
<dbReference type="EMBL" id="JJPE01000153">
    <property type="protein sequence ID" value="KKG40300.1"/>
    <property type="molecule type" value="Genomic_DNA"/>
</dbReference>
<dbReference type="AlphaFoldDB" id="A0A0F8HGW8"/>
<accession>A0A0F8HGW8</accession>
<feature type="region of interest" description="Disordered" evidence="1">
    <location>
        <begin position="108"/>
        <end position="127"/>
    </location>
</feature>
<sequence length="127" mass="14114">MMRRILSPRSSRPHRKCRSASYGLAVNTIGKTADCSLPLSARDCGAIPLADRLDKRKRPGTFFGLDSRGHRSDRTPSPEEPSESPRHFAASMDESVIVGYYTLKKCLSKAPRPSQILSERSMTHGKK</sequence>
<dbReference type="EMBL" id="JJPH01000120">
    <property type="protein sequence ID" value="KKG49029.1"/>
    <property type="molecule type" value="Genomic_DNA"/>
</dbReference>
<reference evidence="9 10" key="1">
    <citation type="journal article" date="2015" name="ISME J.">
        <title>Genomic and phenotypic differentiation among Methanosarcina mazei populations from Columbia River sediment.</title>
        <authorList>
            <person name="Youngblut N.D."/>
            <person name="Wirth J.S."/>
            <person name="Henriksen J.R."/>
            <person name="Smith M."/>
            <person name="Simon H."/>
            <person name="Metcalf W.W."/>
            <person name="Whitaker R.J."/>
        </authorList>
    </citation>
    <scope>NUCLEOTIDE SEQUENCE [LARGE SCALE GENOMIC DNA]</scope>
    <source>
        <strain evidence="8 15">1.F.M.0.5</strain>
        <strain evidence="2 9">3.F.A.1A.3</strain>
        <strain evidence="3 13">3.F.A.2.12</strain>
        <strain evidence="4 14">3.F.A.2.3</strain>
        <strain evidence="5 10">3.F.A.2.5</strain>
        <strain evidence="7 11">3.F.A.2.6</strain>
        <strain evidence="6 12">3.F.A.2.7</strain>
    </source>
</reference>
<dbReference type="Proteomes" id="UP000034667">
    <property type="component" value="Unassembled WGS sequence"/>
</dbReference>
<dbReference type="EMBL" id="JJPG01000064">
    <property type="protein sequence ID" value="KKG52756.1"/>
    <property type="molecule type" value="Genomic_DNA"/>
</dbReference>
<evidence type="ECO:0000313" key="10">
    <source>
        <dbReference type="Proteomes" id="UP000034151"/>
    </source>
</evidence>
<evidence type="ECO:0000313" key="15">
    <source>
        <dbReference type="Proteomes" id="UP000034921"/>
    </source>
</evidence>
<evidence type="ECO:0000313" key="11">
    <source>
        <dbReference type="Proteomes" id="UP000034195"/>
    </source>
</evidence>
<feature type="compositionally biased region" description="Basic and acidic residues" evidence="1">
    <location>
        <begin position="67"/>
        <end position="77"/>
    </location>
</feature>
<dbReference type="Proteomes" id="UP000034921">
    <property type="component" value="Unassembled WGS sequence"/>
</dbReference>
<dbReference type="Proteomes" id="UP000033878">
    <property type="component" value="Unassembled WGS sequence"/>
</dbReference>
<organism evidence="5 10">
    <name type="scientific">Methanosarcina mazei</name>
    <name type="common">Methanosarcina frisia</name>
    <dbReference type="NCBI Taxonomy" id="2209"/>
    <lineage>
        <taxon>Archaea</taxon>
        <taxon>Methanobacteriati</taxon>
        <taxon>Methanobacteriota</taxon>
        <taxon>Stenosarchaea group</taxon>
        <taxon>Methanomicrobia</taxon>
        <taxon>Methanosarcinales</taxon>
        <taxon>Methanosarcinaceae</taxon>
        <taxon>Methanosarcina</taxon>
    </lineage>
</organism>
<dbReference type="Proteomes" id="UP000034577">
    <property type="component" value="Unassembled WGS sequence"/>
</dbReference>
<evidence type="ECO:0000313" key="9">
    <source>
        <dbReference type="Proteomes" id="UP000033878"/>
    </source>
</evidence>
<dbReference type="PATRIC" id="fig|2209.39.peg.1073"/>
<dbReference type="EMBL" id="JJQE01000017">
    <property type="protein sequence ID" value="KKH32396.1"/>
    <property type="molecule type" value="Genomic_DNA"/>
</dbReference>
<protein>
    <submittedName>
        <fullName evidence="5">Uncharacterized protein</fullName>
    </submittedName>
</protein>
<evidence type="ECO:0000313" key="14">
    <source>
        <dbReference type="Proteomes" id="UP000034667"/>
    </source>
</evidence>
<dbReference type="RefSeq" id="WP_048037470.1">
    <property type="nucleotide sequence ID" value="NZ_JJPB01000013.1"/>
</dbReference>
<evidence type="ECO:0000313" key="7">
    <source>
        <dbReference type="EMBL" id="KKG52756.1"/>
    </source>
</evidence>
<evidence type="ECO:0000313" key="12">
    <source>
        <dbReference type="Proteomes" id="UP000034243"/>
    </source>
</evidence>
<evidence type="ECO:0000313" key="2">
    <source>
        <dbReference type="EMBL" id="KKG34784.1"/>
    </source>
</evidence>
<evidence type="ECO:0000313" key="13">
    <source>
        <dbReference type="Proteomes" id="UP000034577"/>
    </source>
</evidence>
<feature type="region of interest" description="Disordered" evidence="1">
    <location>
        <begin position="57"/>
        <end position="89"/>
    </location>
</feature>
<dbReference type="EMBL" id="JJPD01000171">
    <property type="protein sequence ID" value="KKG37585.1"/>
    <property type="molecule type" value="Genomic_DNA"/>
</dbReference>
<dbReference type="EMBL" id="JJPB01000013">
    <property type="protein sequence ID" value="KKG34784.1"/>
    <property type="molecule type" value="Genomic_DNA"/>
</dbReference>
<dbReference type="Proteomes" id="UP000034151">
    <property type="component" value="Unassembled WGS sequence"/>
</dbReference>
<dbReference type="EMBL" id="JJPF01000055">
    <property type="protein sequence ID" value="KKG43895.1"/>
    <property type="molecule type" value="Genomic_DNA"/>
</dbReference>